<gene>
    <name evidence="2" type="ordered locus">Sulac_1708</name>
</gene>
<keyword evidence="3" id="KW-1185">Reference proteome</keyword>
<reference evidence="2 3" key="2">
    <citation type="journal article" date="2012" name="Stand. Genomic Sci.">
        <title>Complete genome sequence of the moderately thermophilic mineral-sulfide-oxidizing firmicute Sulfobacillus acidophilus type strain (NAL(T)).</title>
        <authorList>
            <person name="Anderson I."/>
            <person name="Chertkov O."/>
            <person name="Chen A."/>
            <person name="Saunders E."/>
            <person name="Lapidus A."/>
            <person name="Nolan M."/>
            <person name="Lucas S."/>
            <person name="Hammon N."/>
            <person name="Deshpande S."/>
            <person name="Cheng J.F."/>
            <person name="Han C."/>
            <person name="Tapia R."/>
            <person name="Goodwin L.A."/>
            <person name="Pitluck S."/>
            <person name="Liolios K."/>
            <person name="Pagani I."/>
            <person name="Ivanova N."/>
            <person name="Mikhailova N."/>
            <person name="Pati A."/>
            <person name="Palaniappan K."/>
            <person name="Land M."/>
            <person name="Pan C."/>
            <person name="Rohde M."/>
            <person name="Pukall R."/>
            <person name="Goker M."/>
            <person name="Detter J.C."/>
            <person name="Woyke T."/>
            <person name="Bristow J."/>
            <person name="Eisen J.A."/>
            <person name="Markowitz V."/>
            <person name="Hugenholtz P."/>
            <person name="Kyrpides N.C."/>
            <person name="Klenk H.P."/>
            <person name="Mavromatis K."/>
        </authorList>
    </citation>
    <scope>NUCLEOTIDE SEQUENCE [LARGE SCALE GENOMIC DNA]</scope>
    <source>
        <strain evidence="3">ATCC 700253 / DSM 10332 / NAL</strain>
    </source>
</reference>
<evidence type="ECO:0000313" key="3">
    <source>
        <dbReference type="Proteomes" id="UP000005439"/>
    </source>
</evidence>
<name>G8TZG4_SULAD</name>
<dbReference type="HOGENOM" id="CLU_1767082_0_0_9"/>
<evidence type="ECO:0000313" key="2">
    <source>
        <dbReference type="EMBL" id="AEW05204.1"/>
    </source>
</evidence>
<dbReference type="EMBL" id="CP003179">
    <property type="protein sequence ID" value="AEW05204.1"/>
    <property type="molecule type" value="Genomic_DNA"/>
</dbReference>
<proteinExistence type="predicted"/>
<dbReference type="STRING" id="679936.Sulac_1708"/>
<dbReference type="Proteomes" id="UP000005439">
    <property type="component" value="Chromosome"/>
</dbReference>
<dbReference type="KEGG" id="sap:Sulac_1708"/>
<dbReference type="AlphaFoldDB" id="G8TZG4"/>
<protein>
    <submittedName>
        <fullName evidence="2">Uncharacterized protein</fullName>
    </submittedName>
</protein>
<dbReference type="PATRIC" id="fig|679936.5.peg.1776"/>
<feature type="region of interest" description="Disordered" evidence="1">
    <location>
        <begin position="123"/>
        <end position="151"/>
    </location>
</feature>
<sequence length="151" mass="15818">MSDVMLDKPPALDTDMGGLPALADPSTTGTPAPASEPTAGSRWTPEVVKILMAGLFNAAAAWRGPHWAWIDEEGDPLIEPTAQVFNMTPGLKDLAPEHMAIAVVVAGYGTMVAKRLAWDAQLRAAQKPERPPAPQESPGAGGSPYGPNRLA</sequence>
<reference evidence="3" key="1">
    <citation type="submission" date="2011-12" db="EMBL/GenBank/DDBJ databases">
        <title>The complete genome of chromosome of Sulfobacillus acidophilus DSM 10332.</title>
        <authorList>
            <person name="Lucas S."/>
            <person name="Han J."/>
            <person name="Lapidus A."/>
            <person name="Bruce D."/>
            <person name="Goodwin L."/>
            <person name="Pitluck S."/>
            <person name="Peters L."/>
            <person name="Kyrpides N."/>
            <person name="Mavromatis K."/>
            <person name="Ivanova N."/>
            <person name="Mikhailova N."/>
            <person name="Chertkov O."/>
            <person name="Saunders E."/>
            <person name="Detter J.C."/>
            <person name="Tapia R."/>
            <person name="Han C."/>
            <person name="Land M."/>
            <person name="Hauser L."/>
            <person name="Markowitz V."/>
            <person name="Cheng J.-F."/>
            <person name="Hugenholtz P."/>
            <person name="Woyke T."/>
            <person name="Wu D."/>
            <person name="Pukall R."/>
            <person name="Gehrich-Schroeter G."/>
            <person name="Schneider S."/>
            <person name="Klenk H.-P."/>
            <person name="Eisen J.A."/>
        </authorList>
    </citation>
    <scope>NUCLEOTIDE SEQUENCE [LARGE SCALE GENOMIC DNA]</scope>
    <source>
        <strain evidence="3">ATCC 700253 / DSM 10332 / NAL</strain>
    </source>
</reference>
<accession>G8TZG4</accession>
<evidence type="ECO:0000256" key="1">
    <source>
        <dbReference type="SAM" id="MobiDB-lite"/>
    </source>
</evidence>
<feature type="region of interest" description="Disordered" evidence="1">
    <location>
        <begin position="1"/>
        <end position="41"/>
    </location>
</feature>
<organism evidence="2 3">
    <name type="scientific">Sulfobacillus acidophilus (strain ATCC 700253 / DSM 10332 / NAL)</name>
    <dbReference type="NCBI Taxonomy" id="679936"/>
    <lineage>
        <taxon>Bacteria</taxon>
        <taxon>Bacillati</taxon>
        <taxon>Bacillota</taxon>
        <taxon>Clostridia</taxon>
        <taxon>Eubacteriales</taxon>
        <taxon>Clostridiales Family XVII. Incertae Sedis</taxon>
        <taxon>Sulfobacillus</taxon>
    </lineage>
</organism>